<name>A0A9W9JYI7_9EURO</name>
<organism evidence="1 2">
    <name type="scientific">Penicillium argentinense</name>
    <dbReference type="NCBI Taxonomy" id="1131581"/>
    <lineage>
        <taxon>Eukaryota</taxon>
        <taxon>Fungi</taxon>
        <taxon>Dikarya</taxon>
        <taxon>Ascomycota</taxon>
        <taxon>Pezizomycotina</taxon>
        <taxon>Eurotiomycetes</taxon>
        <taxon>Eurotiomycetidae</taxon>
        <taxon>Eurotiales</taxon>
        <taxon>Aspergillaceae</taxon>
        <taxon>Penicillium</taxon>
    </lineage>
</organism>
<gene>
    <name evidence="1" type="ORF">N7532_010961</name>
</gene>
<proteinExistence type="predicted"/>
<accession>A0A9W9JYI7</accession>
<evidence type="ECO:0000313" key="1">
    <source>
        <dbReference type="EMBL" id="KAJ5086190.1"/>
    </source>
</evidence>
<keyword evidence="2" id="KW-1185">Reference proteome</keyword>
<sequence>MNRNTFLSWDDRRDSGIPWFDINEKDAIFDMLRQMLSFRPENCPTTKEIFESEWMVIWALPENGKISDNV</sequence>
<dbReference type="OrthoDB" id="5979581at2759"/>
<dbReference type="GeneID" id="81362431"/>
<dbReference type="Proteomes" id="UP001149074">
    <property type="component" value="Unassembled WGS sequence"/>
</dbReference>
<dbReference type="RefSeq" id="XP_056470868.1">
    <property type="nucleotide sequence ID" value="XM_056623452.1"/>
</dbReference>
<reference evidence="1" key="2">
    <citation type="journal article" date="2023" name="IMA Fungus">
        <title>Comparative genomic study of the Penicillium genus elucidates a diverse pangenome and 15 lateral gene transfer events.</title>
        <authorList>
            <person name="Petersen C."/>
            <person name="Sorensen T."/>
            <person name="Nielsen M.R."/>
            <person name="Sondergaard T.E."/>
            <person name="Sorensen J.L."/>
            <person name="Fitzpatrick D.A."/>
            <person name="Frisvad J.C."/>
            <person name="Nielsen K.L."/>
        </authorList>
    </citation>
    <scope>NUCLEOTIDE SEQUENCE</scope>
    <source>
        <strain evidence="1">IBT 30761</strain>
    </source>
</reference>
<dbReference type="EMBL" id="JAPQKI010000010">
    <property type="protein sequence ID" value="KAJ5086190.1"/>
    <property type="molecule type" value="Genomic_DNA"/>
</dbReference>
<reference evidence="1" key="1">
    <citation type="submission" date="2022-11" db="EMBL/GenBank/DDBJ databases">
        <authorList>
            <person name="Petersen C."/>
        </authorList>
    </citation>
    <scope>NUCLEOTIDE SEQUENCE</scope>
    <source>
        <strain evidence="1">IBT 30761</strain>
    </source>
</reference>
<protein>
    <submittedName>
        <fullName evidence="1">Srpk</fullName>
    </submittedName>
</protein>
<dbReference type="AlphaFoldDB" id="A0A9W9JYI7"/>
<evidence type="ECO:0000313" key="2">
    <source>
        <dbReference type="Proteomes" id="UP001149074"/>
    </source>
</evidence>
<comment type="caution">
    <text evidence="1">The sequence shown here is derived from an EMBL/GenBank/DDBJ whole genome shotgun (WGS) entry which is preliminary data.</text>
</comment>